<feature type="chain" id="PRO_5046890517" evidence="1">
    <location>
        <begin position="21"/>
        <end position="453"/>
    </location>
</feature>
<dbReference type="EMBL" id="BAABJV010000029">
    <property type="protein sequence ID" value="GAA4796597.1"/>
    <property type="molecule type" value="Genomic_DNA"/>
</dbReference>
<evidence type="ECO:0000313" key="3">
    <source>
        <dbReference type="Proteomes" id="UP001501147"/>
    </source>
</evidence>
<keyword evidence="3" id="KW-1185">Reference proteome</keyword>
<accession>A0ABP9BJN3</accession>
<name>A0ABP9BJN3_9ACTN</name>
<feature type="signal peptide" evidence="1">
    <location>
        <begin position="1"/>
        <end position="20"/>
    </location>
</feature>
<evidence type="ECO:0000313" key="2">
    <source>
        <dbReference type="EMBL" id="GAA4796597.1"/>
    </source>
</evidence>
<organism evidence="2 3">
    <name type="scientific">Streptomyces sanyensis</name>
    <dbReference type="NCBI Taxonomy" id="568869"/>
    <lineage>
        <taxon>Bacteria</taxon>
        <taxon>Bacillati</taxon>
        <taxon>Actinomycetota</taxon>
        <taxon>Actinomycetes</taxon>
        <taxon>Kitasatosporales</taxon>
        <taxon>Streptomycetaceae</taxon>
        <taxon>Streptomyces</taxon>
    </lineage>
</organism>
<keyword evidence="1" id="KW-0732">Signal</keyword>
<evidence type="ECO:0000256" key="1">
    <source>
        <dbReference type="SAM" id="SignalP"/>
    </source>
</evidence>
<dbReference type="InterPro" id="IPR010866">
    <property type="entry name" value="A-2_8-polyST"/>
</dbReference>
<comment type="caution">
    <text evidence="2">The sequence shown here is derived from an EMBL/GenBank/DDBJ whole genome shotgun (WGS) entry which is preliminary data.</text>
</comment>
<dbReference type="Proteomes" id="UP001501147">
    <property type="component" value="Unassembled WGS sequence"/>
</dbReference>
<gene>
    <name evidence="2" type="ORF">GCM10023329_56770</name>
</gene>
<proteinExistence type="predicted"/>
<reference evidence="3" key="1">
    <citation type="journal article" date="2019" name="Int. J. Syst. Evol. Microbiol.">
        <title>The Global Catalogue of Microorganisms (GCM) 10K type strain sequencing project: providing services to taxonomists for standard genome sequencing and annotation.</title>
        <authorList>
            <consortium name="The Broad Institute Genomics Platform"/>
            <consortium name="The Broad Institute Genome Sequencing Center for Infectious Disease"/>
            <person name="Wu L."/>
            <person name="Ma J."/>
        </authorList>
    </citation>
    <scope>NUCLEOTIDE SEQUENCE [LARGE SCALE GENOMIC DNA]</scope>
    <source>
        <strain evidence="3">JCM 18324</strain>
    </source>
</reference>
<protein>
    <submittedName>
        <fullName evidence="2">Alpha-2,8-polysialyltransferase family protein</fullName>
    </submittedName>
</protein>
<dbReference type="Pfam" id="PF07388">
    <property type="entry name" value="A-2_8-polyST"/>
    <property type="match status" value="1"/>
</dbReference>
<sequence>MATTQIFFVSSLFGAATVTAAIDSGCFPDADRRLLLVSNNAAVPETTPAPDAAPGFERLRDRFDGVLSWNEAVSPFHPSAWSPRADDVPLWERHLRRLWRLGDDRIDLVLESLQVAPALSVARLFPDAALDVYADGLMSYGPTRNRIDPLVGERVRGLFHLDLVPGLRPLLLAEFGAEPRVVPAGAFAKVVDELSDALPDLTAVAGALGGRPPEEPGDGGDGPAVVLGQYLAALGILSRAEEEELHARMVRAVAGLGHRRIVFKAHPAAPAAWGHRAAAEAAALGVELTVVDRPVLAEVLYRRLRPSLVAGCFSTGLLTAASLHGIDVARFGTGALLERLTPYRNSNRVPLMLVDALVPDLEAGASGPAAAADERLTGLLDAVGFAMQPQLRHDLRPSAEHFLRGAPEAQRLRLIGRRRLTALGLPGGLPVPRHAVVRRAVRRARGLKRAVLR</sequence>
<dbReference type="RefSeq" id="WP_345616373.1">
    <property type="nucleotide sequence ID" value="NZ_BAABJV010000029.1"/>
</dbReference>